<keyword evidence="3" id="KW-1185">Reference proteome</keyword>
<name>A0ABR1B8N3_POLSC</name>
<organism evidence="2 3">
    <name type="scientific">Polyplax serrata</name>
    <name type="common">Common mouse louse</name>
    <dbReference type="NCBI Taxonomy" id="468196"/>
    <lineage>
        <taxon>Eukaryota</taxon>
        <taxon>Metazoa</taxon>
        <taxon>Ecdysozoa</taxon>
        <taxon>Arthropoda</taxon>
        <taxon>Hexapoda</taxon>
        <taxon>Insecta</taxon>
        <taxon>Pterygota</taxon>
        <taxon>Neoptera</taxon>
        <taxon>Paraneoptera</taxon>
        <taxon>Psocodea</taxon>
        <taxon>Troctomorpha</taxon>
        <taxon>Phthiraptera</taxon>
        <taxon>Anoplura</taxon>
        <taxon>Polyplacidae</taxon>
        <taxon>Polyplax</taxon>
    </lineage>
</organism>
<dbReference type="Proteomes" id="UP001359485">
    <property type="component" value="Unassembled WGS sequence"/>
</dbReference>
<evidence type="ECO:0000313" key="2">
    <source>
        <dbReference type="EMBL" id="KAK6635397.1"/>
    </source>
</evidence>
<comment type="caution">
    <text evidence="2">The sequence shown here is derived from an EMBL/GenBank/DDBJ whole genome shotgun (WGS) entry which is preliminary data.</text>
</comment>
<proteinExistence type="predicted"/>
<reference evidence="2 3" key="1">
    <citation type="submission" date="2023-09" db="EMBL/GenBank/DDBJ databases">
        <title>Genomes of two closely related lineages of the louse Polyplax serrata with different host specificities.</title>
        <authorList>
            <person name="Martinu J."/>
            <person name="Tarabai H."/>
            <person name="Stefka J."/>
            <person name="Hypsa V."/>
        </authorList>
    </citation>
    <scope>NUCLEOTIDE SEQUENCE [LARGE SCALE GENOMIC DNA]</scope>
    <source>
        <strain evidence="2">98ZLc_SE</strain>
    </source>
</reference>
<sequence>MRSRKKCCKKEDVRQKKGGEEEEEIAKRKVWEGMKSRQRYLQVPEGNRSPFKYVSLKSLDQFSAFLSSGRDKSKRTRKL</sequence>
<evidence type="ECO:0000256" key="1">
    <source>
        <dbReference type="SAM" id="MobiDB-lite"/>
    </source>
</evidence>
<gene>
    <name evidence="2" type="ORF">RUM44_000648</name>
</gene>
<dbReference type="EMBL" id="JAWJWF010000003">
    <property type="protein sequence ID" value="KAK6635397.1"/>
    <property type="molecule type" value="Genomic_DNA"/>
</dbReference>
<accession>A0ABR1B8N3</accession>
<evidence type="ECO:0000313" key="3">
    <source>
        <dbReference type="Proteomes" id="UP001359485"/>
    </source>
</evidence>
<feature type="region of interest" description="Disordered" evidence="1">
    <location>
        <begin position="1"/>
        <end position="25"/>
    </location>
</feature>
<feature type="compositionally biased region" description="Basic and acidic residues" evidence="1">
    <location>
        <begin position="9"/>
        <end position="25"/>
    </location>
</feature>
<protein>
    <submittedName>
        <fullName evidence="2">Uncharacterized protein</fullName>
    </submittedName>
</protein>